<dbReference type="RefSeq" id="WP_123694423.1">
    <property type="nucleotide sequence ID" value="NZ_AP019700.1"/>
</dbReference>
<dbReference type="PANTHER" id="PTHR35526:SF6">
    <property type="entry name" value="SLR1861 PROTEIN"/>
    <property type="match status" value="1"/>
</dbReference>
<gene>
    <name evidence="3" type="ORF">EDC65_4836</name>
</gene>
<dbReference type="Gene3D" id="3.30.565.10">
    <property type="entry name" value="Histidine kinase-like ATPase, C-terminal domain"/>
    <property type="match status" value="1"/>
</dbReference>
<dbReference type="CDD" id="cd16936">
    <property type="entry name" value="HATPase_RsbW-like"/>
    <property type="match status" value="1"/>
</dbReference>
<comment type="caution">
    <text evidence="3">The sequence shown here is derived from an EMBL/GenBank/DDBJ whole genome shotgun (WGS) entry which is preliminary data.</text>
</comment>
<dbReference type="PANTHER" id="PTHR35526">
    <property type="entry name" value="ANTI-SIGMA-F FACTOR RSBW-RELATED"/>
    <property type="match status" value="1"/>
</dbReference>
<evidence type="ECO:0000256" key="1">
    <source>
        <dbReference type="ARBA" id="ARBA00022527"/>
    </source>
</evidence>
<dbReference type="Pfam" id="PF13581">
    <property type="entry name" value="HATPase_c_2"/>
    <property type="match status" value="1"/>
</dbReference>
<protein>
    <submittedName>
        <fullName evidence="3">Anti-sigma regulatory factor (Ser/Thr protein kinase)</fullName>
    </submittedName>
</protein>
<evidence type="ECO:0000313" key="4">
    <source>
        <dbReference type="Proteomes" id="UP000278222"/>
    </source>
</evidence>
<dbReference type="GO" id="GO:0004674">
    <property type="term" value="F:protein serine/threonine kinase activity"/>
    <property type="evidence" value="ECO:0007669"/>
    <property type="project" value="UniProtKB-KW"/>
</dbReference>
<keyword evidence="1" id="KW-0808">Transferase</keyword>
<dbReference type="OrthoDB" id="9767435at2"/>
<reference evidence="3 4" key="1">
    <citation type="submission" date="2018-11" db="EMBL/GenBank/DDBJ databases">
        <title>Genomic Encyclopedia of Type Strains, Phase IV (KMG-IV): sequencing the most valuable type-strain genomes for metagenomic binning, comparative biology and taxonomic classification.</title>
        <authorList>
            <person name="Goeker M."/>
        </authorList>
    </citation>
    <scope>NUCLEOTIDE SEQUENCE [LARGE SCALE GENOMIC DNA]</scope>
    <source>
        <strain evidence="3 4">DSM 5900</strain>
    </source>
</reference>
<keyword evidence="1" id="KW-0723">Serine/threonine-protein kinase</keyword>
<keyword evidence="4" id="KW-1185">Reference proteome</keyword>
<dbReference type="InterPro" id="IPR003594">
    <property type="entry name" value="HATPase_dom"/>
</dbReference>
<dbReference type="InterPro" id="IPR050267">
    <property type="entry name" value="Anti-sigma-factor_SerPK"/>
</dbReference>
<dbReference type="AlphaFoldDB" id="A0A3N1KNK7"/>
<evidence type="ECO:0000313" key="3">
    <source>
        <dbReference type="EMBL" id="ROP83303.1"/>
    </source>
</evidence>
<feature type="domain" description="Histidine kinase/HSP90-like ATPase" evidence="2">
    <location>
        <begin position="6"/>
        <end position="131"/>
    </location>
</feature>
<sequence length="133" mass="13992">MPAIVLPAEPASVSRLWDWLEVELAHLDLDATRRDAIRLCAEEIATNIVTHAYPDGPAGAQFTVGLDAGPPVALTFEDAGIAFDPTAHQAVPAAGRAEDLDIGGVGIRLVRGFAQGMAYGRAGGTNRLRLTFS</sequence>
<evidence type="ECO:0000259" key="2">
    <source>
        <dbReference type="Pfam" id="PF13581"/>
    </source>
</evidence>
<keyword evidence="1" id="KW-0418">Kinase</keyword>
<dbReference type="Proteomes" id="UP000278222">
    <property type="component" value="Unassembled WGS sequence"/>
</dbReference>
<dbReference type="EMBL" id="RJKX01000017">
    <property type="protein sequence ID" value="ROP83303.1"/>
    <property type="molecule type" value="Genomic_DNA"/>
</dbReference>
<dbReference type="InterPro" id="IPR036890">
    <property type="entry name" value="HATPase_C_sf"/>
</dbReference>
<organism evidence="3 4">
    <name type="scientific">Stella humosa</name>
    <dbReference type="NCBI Taxonomy" id="94"/>
    <lineage>
        <taxon>Bacteria</taxon>
        <taxon>Pseudomonadati</taxon>
        <taxon>Pseudomonadota</taxon>
        <taxon>Alphaproteobacteria</taxon>
        <taxon>Rhodospirillales</taxon>
        <taxon>Stellaceae</taxon>
        <taxon>Stella</taxon>
    </lineage>
</organism>
<accession>A0A3N1KNK7</accession>
<name>A0A3N1KNK7_9PROT</name>
<proteinExistence type="predicted"/>